<dbReference type="PANTHER" id="PTHR21047">
    <property type="entry name" value="DTDP-6-DEOXY-D-GLUCOSE-3,5 EPIMERASE"/>
    <property type="match status" value="1"/>
</dbReference>
<comment type="caution">
    <text evidence="8">The sequence shown here is derived from an EMBL/GenBank/DDBJ whole genome shotgun (WGS) entry which is preliminary data.</text>
</comment>
<evidence type="ECO:0000256" key="1">
    <source>
        <dbReference type="ARBA" id="ARBA00001298"/>
    </source>
</evidence>
<dbReference type="Gene3D" id="2.60.120.10">
    <property type="entry name" value="Jelly Rolls"/>
    <property type="match status" value="1"/>
</dbReference>
<dbReference type="GO" id="GO:0019305">
    <property type="term" value="P:dTDP-rhamnose biosynthetic process"/>
    <property type="evidence" value="ECO:0007669"/>
    <property type="project" value="UniProtKB-UniRule"/>
</dbReference>
<dbReference type="GO" id="GO:0008830">
    <property type="term" value="F:dTDP-4-dehydrorhamnose 3,5-epimerase activity"/>
    <property type="evidence" value="ECO:0007669"/>
    <property type="project" value="UniProtKB-UniRule"/>
</dbReference>
<protein>
    <recommendedName>
        <fullName evidence="4 7">dTDP-4-dehydrorhamnose 3,5-epimerase</fullName>
        <ecNumber evidence="3 7">5.1.3.13</ecNumber>
    </recommendedName>
    <alternativeName>
        <fullName evidence="7">Thymidine diphospho-4-keto-rhamnose 3,5-epimerase</fullName>
    </alternativeName>
</protein>
<dbReference type="Proteomes" id="UP000606044">
    <property type="component" value="Unassembled WGS sequence"/>
</dbReference>
<feature type="active site" description="Proton acceptor" evidence="5">
    <location>
        <position position="62"/>
    </location>
</feature>
<evidence type="ECO:0000313" key="9">
    <source>
        <dbReference type="Proteomes" id="UP000606044"/>
    </source>
</evidence>
<comment type="pathway">
    <text evidence="7">Carbohydrate biosynthesis; dTDP-L-rhamnose biosynthesis.</text>
</comment>
<reference evidence="8" key="2">
    <citation type="submission" date="2020-09" db="EMBL/GenBank/DDBJ databases">
        <authorList>
            <person name="Sun Q."/>
            <person name="Sedlacek I."/>
        </authorList>
    </citation>
    <scope>NUCLEOTIDE SEQUENCE</scope>
    <source>
        <strain evidence="8">CCM 7897</strain>
    </source>
</reference>
<dbReference type="AlphaFoldDB" id="A0A917F4D3"/>
<dbReference type="InterPro" id="IPR014710">
    <property type="entry name" value="RmlC-like_jellyroll"/>
</dbReference>
<evidence type="ECO:0000256" key="2">
    <source>
        <dbReference type="ARBA" id="ARBA00001997"/>
    </source>
</evidence>
<dbReference type="Pfam" id="PF00908">
    <property type="entry name" value="dTDP_sugar_isom"/>
    <property type="match status" value="1"/>
</dbReference>
<evidence type="ECO:0000256" key="5">
    <source>
        <dbReference type="PIRSR" id="PIRSR600888-1"/>
    </source>
</evidence>
<accession>A0A917F4D3</accession>
<reference evidence="8" key="1">
    <citation type="journal article" date="2014" name="Int. J. Syst. Evol. Microbiol.">
        <title>Complete genome sequence of Corynebacterium casei LMG S-19264T (=DSM 44701T), isolated from a smear-ripened cheese.</title>
        <authorList>
            <consortium name="US DOE Joint Genome Institute (JGI-PGF)"/>
            <person name="Walter F."/>
            <person name="Albersmeier A."/>
            <person name="Kalinowski J."/>
            <person name="Ruckert C."/>
        </authorList>
    </citation>
    <scope>NUCLEOTIDE SEQUENCE</scope>
    <source>
        <strain evidence="8">CCM 7897</strain>
    </source>
</reference>
<dbReference type="PANTHER" id="PTHR21047:SF2">
    <property type="entry name" value="THYMIDINE DIPHOSPHO-4-KETO-RHAMNOSE 3,5-EPIMERASE"/>
    <property type="match status" value="1"/>
</dbReference>
<dbReference type="CDD" id="cd00438">
    <property type="entry name" value="cupin_RmlC"/>
    <property type="match status" value="1"/>
</dbReference>
<evidence type="ECO:0000256" key="3">
    <source>
        <dbReference type="ARBA" id="ARBA00012098"/>
    </source>
</evidence>
<dbReference type="EMBL" id="BMCT01000001">
    <property type="protein sequence ID" value="GGF49387.1"/>
    <property type="molecule type" value="Genomic_DNA"/>
</dbReference>
<dbReference type="NCBIfam" id="TIGR01221">
    <property type="entry name" value="rmlC"/>
    <property type="match status" value="1"/>
</dbReference>
<feature type="active site" description="Proton donor" evidence="5">
    <location>
        <position position="132"/>
    </location>
</feature>
<keyword evidence="7" id="KW-0413">Isomerase</keyword>
<comment type="function">
    <text evidence="2 7">Catalyzes the epimerization of the C3' and C5'positions of dTDP-6-deoxy-D-xylo-4-hexulose, forming dTDP-6-deoxy-L-lyxo-4-hexulose.</text>
</comment>
<gene>
    <name evidence="8" type="ORF">GCM10007301_05780</name>
</gene>
<dbReference type="RefSeq" id="WP_188575220.1">
    <property type="nucleotide sequence ID" value="NZ_BMCT01000001.1"/>
</dbReference>
<organism evidence="8 9">
    <name type="scientific">Azorhizobium oxalatiphilum</name>
    <dbReference type="NCBI Taxonomy" id="980631"/>
    <lineage>
        <taxon>Bacteria</taxon>
        <taxon>Pseudomonadati</taxon>
        <taxon>Pseudomonadota</taxon>
        <taxon>Alphaproteobacteria</taxon>
        <taxon>Hyphomicrobiales</taxon>
        <taxon>Xanthobacteraceae</taxon>
        <taxon>Azorhizobium</taxon>
    </lineage>
</organism>
<dbReference type="EC" id="5.1.3.13" evidence="3 7"/>
<dbReference type="GO" id="GO:0000271">
    <property type="term" value="P:polysaccharide biosynthetic process"/>
    <property type="evidence" value="ECO:0007669"/>
    <property type="project" value="TreeGrafter"/>
</dbReference>
<evidence type="ECO:0000313" key="8">
    <source>
        <dbReference type="EMBL" id="GGF49387.1"/>
    </source>
</evidence>
<keyword evidence="9" id="KW-1185">Reference proteome</keyword>
<evidence type="ECO:0000256" key="4">
    <source>
        <dbReference type="ARBA" id="ARBA00019595"/>
    </source>
</evidence>
<dbReference type="SUPFAM" id="SSF51182">
    <property type="entry name" value="RmlC-like cupins"/>
    <property type="match status" value="1"/>
</dbReference>
<feature type="site" description="Participates in a stacking interaction with the thymidine ring of dTDP-4-oxo-6-deoxyglucose" evidence="6">
    <location>
        <position position="138"/>
    </location>
</feature>
<proteinExistence type="inferred from homology"/>
<evidence type="ECO:0000256" key="7">
    <source>
        <dbReference type="RuleBase" id="RU364069"/>
    </source>
</evidence>
<comment type="similarity">
    <text evidence="7">Belongs to the dTDP-4-dehydrorhamnose 3,5-epimerase family.</text>
</comment>
<name>A0A917F4D3_9HYPH</name>
<dbReference type="InterPro" id="IPR000888">
    <property type="entry name" value="RmlC-like"/>
</dbReference>
<comment type="catalytic activity">
    <reaction evidence="1 7">
        <text>dTDP-4-dehydro-6-deoxy-alpha-D-glucose = dTDP-4-dehydro-beta-L-rhamnose</text>
        <dbReference type="Rhea" id="RHEA:16969"/>
        <dbReference type="ChEBI" id="CHEBI:57649"/>
        <dbReference type="ChEBI" id="CHEBI:62830"/>
        <dbReference type="EC" id="5.1.3.13"/>
    </reaction>
</comment>
<comment type="subunit">
    <text evidence="7">Homodimer.</text>
</comment>
<evidence type="ECO:0000256" key="6">
    <source>
        <dbReference type="PIRSR" id="PIRSR600888-3"/>
    </source>
</evidence>
<dbReference type="GO" id="GO:0005829">
    <property type="term" value="C:cytosol"/>
    <property type="evidence" value="ECO:0007669"/>
    <property type="project" value="TreeGrafter"/>
</dbReference>
<sequence length="176" mass="19574">MKISPTRIAGVMEVEISPVADERGLFARTFCAETFAGHGMADRFPHQNTSFNPRRGTLRGLHLQAEPSPEAKLVRATRGRVFDVAVDLRPGSATYRAWTAFELDADRRNAIYIPAGCAHGFLTLDDDSEVFYLMSETYVPALARTYRWNDPAFSVAWPFEPVIISARDAAAEDFSS</sequence>
<dbReference type="InterPro" id="IPR011051">
    <property type="entry name" value="RmlC_Cupin_sf"/>
</dbReference>